<proteinExistence type="predicted"/>
<evidence type="ECO:0008006" key="3">
    <source>
        <dbReference type="Google" id="ProtNLM"/>
    </source>
</evidence>
<sequence length="88" mass="9849">MLSPESRTMRARIAAHTKWANTDDPSAATAPARKAFADRFITQAREQFGDLPEAELTRRAEHLRQAHFQRMAFRSAQARKARKAGAAA</sequence>
<accession>A0ABQ4CKS9</accession>
<reference evidence="1 2" key="1">
    <citation type="submission" date="2021-01" db="EMBL/GenBank/DDBJ databases">
        <title>Whole genome shotgun sequence of Asanoa siamensis NBRC 107932.</title>
        <authorList>
            <person name="Komaki H."/>
            <person name="Tamura T."/>
        </authorList>
    </citation>
    <scope>NUCLEOTIDE SEQUENCE [LARGE SCALE GENOMIC DNA]</scope>
    <source>
        <strain evidence="1 2">NBRC 107932</strain>
    </source>
</reference>
<dbReference type="EMBL" id="BONE01000008">
    <property type="protein sequence ID" value="GIF71898.1"/>
    <property type="molecule type" value="Genomic_DNA"/>
</dbReference>
<evidence type="ECO:0000313" key="2">
    <source>
        <dbReference type="Proteomes" id="UP000604117"/>
    </source>
</evidence>
<evidence type="ECO:0000313" key="1">
    <source>
        <dbReference type="EMBL" id="GIF71898.1"/>
    </source>
</evidence>
<keyword evidence="2" id="KW-1185">Reference proteome</keyword>
<organism evidence="1 2">
    <name type="scientific">Asanoa siamensis</name>
    <dbReference type="NCBI Taxonomy" id="926357"/>
    <lineage>
        <taxon>Bacteria</taxon>
        <taxon>Bacillati</taxon>
        <taxon>Actinomycetota</taxon>
        <taxon>Actinomycetes</taxon>
        <taxon>Micromonosporales</taxon>
        <taxon>Micromonosporaceae</taxon>
        <taxon>Asanoa</taxon>
    </lineage>
</organism>
<dbReference type="Proteomes" id="UP000604117">
    <property type="component" value="Unassembled WGS sequence"/>
</dbReference>
<name>A0ABQ4CKS9_9ACTN</name>
<gene>
    <name evidence="1" type="ORF">Asi02nite_14160</name>
</gene>
<dbReference type="RefSeq" id="WP_203711365.1">
    <property type="nucleotide sequence ID" value="NZ_BONE01000008.1"/>
</dbReference>
<comment type="caution">
    <text evidence="1">The sequence shown here is derived from an EMBL/GenBank/DDBJ whole genome shotgun (WGS) entry which is preliminary data.</text>
</comment>
<protein>
    <recommendedName>
        <fullName evidence="3">Centromere-binding protein ParB C-terminal domain-containing protein</fullName>
    </recommendedName>
</protein>